<evidence type="ECO:0000313" key="6">
    <source>
        <dbReference type="EMBL" id="MBE1583765.1"/>
    </source>
</evidence>
<keyword evidence="7" id="KW-1185">Reference proteome</keyword>
<dbReference type="InterPro" id="IPR050641">
    <property type="entry name" value="RIFMO-like"/>
</dbReference>
<feature type="region of interest" description="Disordered" evidence="4">
    <location>
        <begin position="243"/>
        <end position="298"/>
    </location>
</feature>
<dbReference type="InterPro" id="IPR036188">
    <property type="entry name" value="FAD/NAD-bd_sf"/>
</dbReference>
<dbReference type="Gene3D" id="3.40.30.120">
    <property type="match status" value="1"/>
</dbReference>
<name>A0ABR9LTZ1_9ACTN</name>
<dbReference type="EMBL" id="JADBEK010000001">
    <property type="protein sequence ID" value="MBE1583765.1"/>
    <property type="molecule type" value="Genomic_DNA"/>
</dbReference>
<dbReference type="Proteomes" id="UP000633509">
    <property type="component" value="Unassembled WGS sequence"/>
</dbReference>
<comment type="cofactor">
    <cofactor evidence="1">
        <name>FAD</name>
        <dbReference type="ChEBI" id="CHEBI:57692"/>
    </cofactor>
</comment>
<keyword evidence="3" id="KW-0274">FAD</keyword>
<comment type="caution">
    <text evidence="6">The sequence shown here is derived from an EMBL/GenBank/DDBJ whole genome shotgun (WGS) entry which is preliminary data.</text>
</comment>
<evidence type="ECO:0000256" key="3">
    <source>
        <dbReference type="ARBA" id="ARBA00022827"/>
    </source>
</evidence>
<dbReference type="PANTHER" id="PTHR43004:SF19">
    <property type="entry name" value="BINDING MONOOXYGENASE, PUTATIVE (JCVI)-RELATED"/>
    <property type="match status" value="1"/>
</dbReference>
<dbReference type="PANTHER" id="PTHR43004">
    <property type="entry name" value="TRK SYSTEM POTASSIUM UPTAKE PROTEIN"/>
    <property type="match status" value="1"/>
</dbReference>
<proteinExistence type="predicted"/>
<organism evidence="6 7">
    <name type="scientific">Nonomuraea angiospora</name>
    <dbReference type="NCBI Taxonomy" id="46172"/>
    <lineage>
        <taxon>Bacteria</taxon>
        <taxon>Bacillati</taxon>
        <taxon>Actinomycetota</taxon>
        <taxon>Actinomycetes</taxon>
        <taxon>Streptosporangiales</taxon>
        <taxon>Streptosporangiaceae</taxon>
        <taxon>Nonomuraea</taxon>
    </lineage>
</organism>
<keyword evidence="2" id="KW-0285">Flavoprotein</keyword>
<feature type="compositionally biased region" description="Polar residues" evidence="4">
    <location>
        <begin position="271"/>
        <end position="289"/>
    </location>
</feature>
<sequence length="298" mass="32421">MRRRAQRGADDGAALLPPYGDGWFRATIWDRTRQGVPVEKPVDIDEVRDALLRITGRDLGVAEMRWSTRFLSERRQAGEYRVGRVFLAGDAAHVHSPLGAMGMSTGIQDAADLSWKLIAADRGWAPPWLLDTYQSERHPVGQTVLRLTDTLRRVVEAPAPVRAIRPYVFPRVVNHPRVSEAARLTLSGLGIAYPVPAEVTESPLAGTRVPDLPLLLDGRTSRLYEHLGDGRCVLLDTAASLPAEQRSRASPSAATRPPPSGASPPRPTSTQRWSCSSSATRTGCSTPPCGSTRRPGPC</sequence>
<dbReference type="Gene3D" id="3.30.70.2450">
    <property type="match status" value="1"/>
</dbReference>
<reference evidence="6 7" key="1">
    <citation type="submission" date="2020-10" db="EMBL/GenBank/DDBJ databases">
        <title>Sequencing the genomes of 1000 actinobacteria strains.</title>
        <authorList>
            <person name="Klenk H.-P."/>
        </authorList>
    </citation>
    <scope>NUCLEOTIDE SEQUENCE [LARGE SCALE GENOMIC DNA]</scope>
    <source>
        <strain evidence="6 7">DSM 43173</strain>
    </source>
</reference>
<protein>
    <recommendedName>
        <fullName evidence="5">FAD-binding domain-containing protein</fullName>
    </recommendedName>
</protein>
<feature type="compositionally biased region" description="Pro residues" evidence="4">
    <location>
        <begin position="256"/>
        <end position="267"/>
    </location>
</feature>
<dbReference type="Gene3D" id="3.50.50.60">
    <property type="entry name" value="FAD/NAD(P)-binding domain"/>
    <property type="match status" value="1"/>
</dbReference>
<dbReference type="SUPFAM" id="SSF51905">
    <property type="entry name" value="FAD/NAD(P)-binding domain"/>
    <property type="match status" value="1"/>
</dbReference>
<dbReference type="PRINTS" id="PR00420">
    <property type="entry name" value="RNGMNOXGNASE"/>
</dbReference>
<evidence type="ECO:0000256" key="4">
    <source>
        <dbReference type="SAM" id="MobiDB-lite"/>
    </source>
</evidence>
<evidence type="ECO:0000259" key="5">
    <source>
        <dbReference type="Pfam" id="PF01494"/>
    </source>
</evidence>
<gene>
    <name evidence="6" type="ORF">H4W80_002023</name>
</gene>
<evidence type="ECO:0000256" key="2">
    <source>
        <dbReference type="ARBA" id="ARBA00022630"/>
    </source>
</evidence>
<evidence type="ECO:0000313" key="7">
    <source>
        <dbReference type="Proteomes" id="UP000633509"/>
    </source>
</evidence>
<accession>A0ABR9LTZ1</accession>
<dbReference type="Pfam" id="PF01494">
    <property type="entry name" value="FAD_binding_3"/>
    <property type="match status" value="1"/>
</dbReference>
<feature type="domain" description="FAD-binding" evidence="5">
    <location>
        <begin position="27"/>
        <end position="146"/>
    </location>
</feature>
<dbReference type="InterPro" id="IPR002938">
    <property type="entry name" value="FAD-bd"/>
</dbReference>
<evidence type="ECO:0000256" key="1">
    <source>
        <dbReference type="ARBA" id="ARBA00001974"/>
    </source>
</evidence>